<organism evidence="3 4">
    <name type="scientific">Rhypophila decipiens</name>
    <dbReference type="NCBI Taxonomy" id="261697"/>
    <lineage>
        <taxon>Eukaryota</taxon>
        <taxon>Fungi</taxon>
        <taxon>Dikarya</taxon>
        <taxon>Ascomycota</taxon>
        <taxon>Pezizomycotina</taxon>
        <taxon>Sordariomycetes</taxon>
        <taxon>Sordariomycetidae</taxon>
        <taxon>Sordariales</taxon>
        <taxon>Naviculisporaceae</taxon>
        <taxon>Rhypophila</taxon>
    </lineage>
</organism>
<feature type="region of interest" description="Disordered" evidence="1">
    <location>
        <begin position="133"/>
        <end position="195"/>
    </location>
</feature>
<feature type="compositionally biased region" description="Low complexity" evidence="1">
    <location>
        <begin position="176"/>
        <end position="195"/>
    </location>
</feature>
<dbReference type="Proteomes" id="UP001301769">
    <property type="component" value="Unassembled WGS sequence"/>
</dbReference>
<dbReference type="EMBL" id="MU858610">
    <property type="protein sequence ID" value="KAK4205935.1"/>
    <property type="molecule type" value="Genomic_DNA"/>
</dbReference>
<dbReference type="GO" id="GO:0003676">
    <property type="term" value="F:nucleic acid binding"/>
    <property type="evidence" value="ECO:0007669"/>
    <property type="project" value="InterPro"/>
</dbReference>
<sequence>MLTGKALDYYHNRLSREQRSNMLWSMNALSENFETDEIKLSYLQEWQTMSYAKIVEKNPEKTRLECLEMLFDELTKIQRALPPTYQSDYTLRDQLVQATRGTLECANAMFAPAGTFEGVRAQLRNSVRLYVDTHPTSGSYPVQNDGYVYDRKFNHSNGRGPQQGYQGNRGSDRPRGNYQGNNRPNNNFRPPNNNRKCYICGKPGHYARMHKGGDRRGWKQYSSNPKARGRSRDDYQQFLTWYEGDGNDLDPHDVYYNSDTEYEEEEGQDEEDGGAPINESHFMEFETSMGTTDSYTVAGIMEDSSIRHLLTAEDPYNDDPAAATVFVTGDRYNSGIFRGIMPDT</sequence>
<comment type="caution">
    <text evidence="3">The sequence shown here is derived from an EMBL/GenBank/DDBJ whole genome shotgun (WGS) entry which is preliminary data.</text>
</comment>
<accession>A0AAN6XSS5</accession>
<gene>
    <name evidence="3" type="ORF">QBC37DRAFT_243184</name>
</gene>
<dbReference type="GO" id="GO:0008270">
    <property type="term" value="F:zinc ion binding"/>
    <property type="evidence" value="ECO:0007669"/>
    <property type="project" value="InterPro"/>
</dbReference>
<dbReference type="InterPro" id="IPR001878">
    <property type="entry name" value="Znf_CCHC"/>
</dbReference>
<proteinExistence type="predicted"/>
<evidence type="ECO:0000313" key="3">
    <source>
        <dbReference type="EMBL" id="KAK4205935.1"/>
    </source>
</evidence>
<evidence type="ECO:0000256" key="1">
    <source>
        <dbReference type="SAM" id="MobiDB-lite"/>
    </source>
</evidence>
<dbReference type="SUPFAM" id="SSF57756">
    <property type="entry name" value="Retrovirus zinc finger-like domains"/>
    <property type="match status" value="1"/>
</dbReference>
<feature type="non-terminal residue" evidence="3">
    <location>
        <position position="344"/>
    </location>
</feature>
<protein>
    <recommendedName>
        <fullName evidence="2">CCHC-type domain-containing protein</fullName>
    </recommendedName>
</protein>
<keyword evidence="4" id="KW-1185">Reference proteome</keyword>
<evidence type="ECO:0000259" key="2">
    <source>
        <dbReference type="Pfam" id="PF00098"/>
    </source>
</evidence>
<reference evidence="3" key="1">
    <citation type="journal article" date="2023" name="Mol. Phylogenet. Evol.">
        <title>Genome-scale phylogeny and comparative genomics of the fungal order Sordariales.</title>
        <authorList>
            <person name="Hensen N."/>
            <person name="Bonometti L."/>
            <person name="Westerberg I."/>
            <person name="Brannstrom I.O."/>
            <person name="Guillou S."/>
            <person name="Cros-Aarteil S."/>
            <person name="Calhoun S."/>
            <person name="Haridas S."/>
            <person name="Kuo A."/>
            <person name="Mondo S."/>
            <person name="Pangilinan J."/>
            <person name="Riley R."/>
            <person name="LaButti K."/>
            <person name="Andreopoulos B."/>
            <person name="Lipzen A."/>
            <person name="Chen C."/>
            <person name="Yan M."/>
            <person name="Daum C."/>
            <person name="Ng V."/>
            <person name="Clum A."/>
            <person name="Steindorff A."/>
            <person name="Ohm R.A."/>
            <person name="Martin F."/>
            <person name="Silar P."/>
            <person name="Natvig D.O."/>
            <person name="Lalanne C."/>
            <person name="Gautier V."/>
            <person name="Ament-Velasquez S.L."/>
            <person name="Kruys A."/>
            <person name="Hutchinson M.I."/>
            <person name="Powell A.J."/>
            <person name="Barry K."/>
            <person name="Miller A.N."/>
            <person name="Grigoriev I.V."/>
            <person name="Debuchy R."/>
            <person name="Gladieux P."/>
            <person name="Hiltunen Thoren M."/>
            <person name="Johannesson H."/>
        </authorList>
    </citation>
    <scope>NUCLEOTIDE SEQUENCE</scope>
    <source>
        <strain evidence="3">PSN293</strain>
    </source>
</reference>
<feature type="domain" description="CCHC-type" evidence="2">
    <location>
        <begin position="195"/>
        <end position="208"/>
    </location>
</feature>
<dbReference type="Pfam" id="PF00098">
    <property type="entry name" value="zf-CCHC"/>
    <property type="match status" value="1"/>
</dbReference>
<feature type="compositionally biased region" description="Polar residues" evidence="1">
    <location>
        <begin position="155"/>
        <end position="169"/>
    </location>
</feature>
<name>A0AAN6XSS5_9PEZI</name>
<reference evidence="3" key="2">
    <citation type="submission" date="2023-05" db="EMBL/GenBank/DDBJ databases">
        <authorList>
            <consortium name="Lawrence Berkeley National Laboratory"/>
            <person name="Steindorff A."/>
            <person name="Hensen N."/>
            <person name="Bonometti L."/>
            <person name="Westerberg I."/>
            <person name="Brannstrom I.O."/>
            <person name="Guillou S."/>
            <person name="Cros-Aarteil S."/>
            <person name="Calhoun S."/>
            <person name="Haridas S."/>
            <person name="Kuo A."/>
            <person name="Mondo S."/>
            <person name="Pangilinan J."/>
            <person name="Riley R."/>
            <person name="Labutti K."/>
            <person name="Andreopoulos B."/>
            <person name="Lipzen A."/>
            <person name="Chen C."/>
            <person name="Yanf M."/>
            <person name="Daum C."/>
            <person name="Ng V."/>
            <person name="Clum A."/>
            <person name="Ohm R."/>
            <person name="Martin F."/>
            <person name="Silar P."/>
            <person name="Natvig D."/>
            <person name="Lalanne C."/>
            <person name="Gautier V."/>
            <person name="Ament-Velasquez S.L."/>
            <person name="Kruys A."/>
            <person name="Hutchinson M.I."/>
            <person name="Powell A.J."/>
            <person name="Barry K."/>
            <person name="Miller A.N."/>
            <person name="Grigoriev I.V."/>
            <person name="Debuchy R."/>
            <person name="Gladieux P."/>
            <person name="Thoren M.H."/>
            <person name="Johannesson H."/>
        </authorList>
    </citation>
    <scope>NUCLEOTIDE SEQUENCE</scope>
    <source>
        <strain evidence="3">PSN293</strain>
    </source>
</reference>
<feature type="region of interest" description="Disordered" evidence="1">
    <location>
        <begin position="209"/>
        <end position="232"/>
    </location>
</feature>
<evidence type="ECO:0000313" key="4">
    <source>
        <dbReference type="Proteomes" id="UP001301769"/>
    </source>
</evidence>
<dbReference type="AlphaFoldDB" id="A0AAN6XSS5"/>
<dbReference type="InterPro" id="IPR036875">
    <property type="entry name" value="Znf_CCHC_sf"/>
</dbReference>